<dbReference type="RefSeq" id="WP_209550540.1">
    <property type="nucleotide sequence ID" value="NZ_QFAY01000001.1"/>
</dbReference>
<evidence type="ECO:0000313" key="1">
    <source>
        <dbReference type="EMBL" id="MBP2619879.1"/>
    </source>
</evidence>
<proteinExistence type="predicted"/>
<evidence type="ECO:0000313" key="2">
    <source>
        <dbReference type="Proteomes" id="UP001519349"/>
    </source>
</evidence>
<dbReference type="EMBL" id="QFAY01000001">
    <property type="protein sequence ID" value="MBP2619879.1"/>
    <property type="molecule type" value="Genomic_DNA"/>
</dbReference>
<gene>
    <name evidence="1" type="ORF">DHL47_00725</name>
</gene>
<dbReference type="Proteomes" id="UP001519349">
    <property type="component" value="Unassembled WGS sequence"/>
</dbReference>
<accession>A0ABS5AVW4</accession>
<protein>
    <submittedName>
        <fullName evidence="1">Uncharacterized protein</fullName>
    </submittedName>
</protein>
<sequence length="125" mass="14275">MNNSIFGEMAFNLGFDTKLEISIFSRSQNVLVTAEAFRESDGVTDSQEKTFVEFKKKKNEYLVKLENLLLAKYGVEAKERFSVTQILISRDGKLAVLFDDSEDEDEGIAVQLIPTYFIEIQSNYL</sequence>
<reference evidence="1 2" key="1">
    <citation type="submission" date="2018-05" db="EMBL/GenBank/DDBJ databases">
        <title>Draft genome sequence of Streptococcus panodentis CCUG 70867T.</title>
        <authorList>
            <person name="Salva-Serra F."/>
            <person name="Mendez V."/>
            <person name="Jaen-Luchoro D."/>
            <person name="Gonzales-Siles L."/>
            <person name="Karlsson R."/>
            <person name="Engstrom-Jakobsson H."/>
            <person name="Busquets A."/>
            <person name="Gomila M."/>
            <person name="Pineiro-Iglesias B."/>
            <person name="Bennasar-Figueras A."/>
            <person name="Seeger M."/>
            <person name="Moore E."/>
        </authorList>
    </citation>
    <scope>NUCLEOTIDE SEQUENCE [LARGE SCALE GENOMIC DNA]</scope>
    <source>
        <strain evidence="1 2">CCUG 70867</strain>
    </source>
</reference>
<comment type="caution">
    <text evidence="1">The sequence shown here is derived from an EMBL/GenBank/DDBJ whole genome shotgun (WGS) entry which is preliminary data.</text>
</comment>
<name>A0ABS5AVW4_9STRE</name>
<keyword evidence="2" id="KW-1185">Reference proteome</keyword>
<organism evidence="1 2">
    <name type="scientific">Streptococcus panodentis</name>
    <dbReference type="NCBI Taxonomy" id="1581472"/>
    <lineage>
        <taxon>Bacteria</taxon>
        <taxon>Bacillati</taxon>
        <taxon>Bacillota</taxon>
        <taxon>Bacilli</taxon>
        <taxon>Lactobacillales</taxon>
        <taxon>Streptococcaceae</taxon>
        <taxon>Streptococcus</taxon>
    </lineage>
</organism>